<dbReference type="GO" id="GO:0004536">
    <property type="term" value="F:DNA nuclease activity"/>
    <property type="evidence" value="ECO:0007669"/>
    <property type="project" value="InterPro"/>
</dbReference>
<evidence type="ECO:0000256" key="1">
    <source>
        <dbReference type="ARBA" id="ARBA00022723"/>
    </source>
</evidence>
<feature type="binding site" evidence="3">
    <location>
        <position position="9"/>
    </location>
    <ligand>
        <name>a divalent metal cation</name>
        <dbReference type="ChEBI" id="CHEBI:60240"/>
        <label>1</label>
    </ligand>
</feature>
<dbReference type="PROSITE" id="PS01091">
    <property type="entry name" value="TATD_3"/>
    <property type="match status" value="1"/>
</dbReference>
<dbReference type="EMBL" id="MHCU01000009">
    <property type="protein sequence ID" value="OGY28211.1"/>
    <property type="molecule type" value="Genomic_DNA"/>
</dbReference>
<name>A0A1G1WKU4_9BACT</name>
<reference evidence="4 5" key="1">
    <citation type="journal article" date="2016" name="Nat. Commun.">
        <title>Thousands of microbial genomes shed light on interconnected biogeochemical processes in an aquifer system.</title>
        <authorList>
            <person name="Anantharaman K."/>
            <person name="Brown C.T."/>
            <person name="Hug L.A."/>
            <person name="Sharon I."/>
            <person name="Castelle C.J."/>
            <person name="Probst A.J."/>
            <person name="Thomas B.C."/>
            <person name="Singh A."/>
            <person name="Wilkins M.J."/>
            <person name="Karaoz U."/>
            <person name="Brodie E.L."/>
            <person name="Williams K.H."/>
            <person name="Hubbard S.S."/>
            <person name="Banfield J.F."/>
        </authorList>
    </citation>
    <scope>NUCLEOTIDE SEQUENCE [LARGE SCALE GENOMIC DNA]</scope>
</reference>
<dbReference type="PIRSF" id="PIRSF005902">
    <property type="entry name" value="DNase_TatD"/>
    <property type="match status" value="1"/>
</dbReference>
<feature type="binding site" evidence="3">
    <location>
        <position position="206"/>
    </location>
    <ligand>
        <name>a divalent metal cation</name>
        <dbReference type="ChEBI" id="CHEBI:60240"/>
        <label>1</label>
    </ligand>
</feature>
<evidence type="ECO:0008006" key="6">
    <source>
        <dbReference type="Google" id="ProtNLM"/>
    </source>
</evidence>
<dbReference type="GO" id="GO:0016788">
    <property type="term" value="F:hydrolase activity, acting on ester bonds"/>
    <property type="evidence" value="ECO:0007669"/>
    <property type="project" value="InterPro"/>
</dbReference>
<evidence type="ECO:0000313" key="4">
    <source>
        <dbReference type="EMBL" id="OGY28211.1"/>
    </source>
</evidence>
<feature type="binding site" evidence="3">
    <location>
        <position position="156"/>
    </location>
    <ligand>
        <name>a divalent metal cation</name>
        <dbReference type="ChEBI" id="CHEBI:60240"/>
        <label>2</label>
    </ligand>
</feature>
<dbReference type="GO" id="GO:0005829">
    <property type="term" value="C:cytosol"/>
    <property type="evidence" value="ECO:0007669"/>
    <property type="project" value="TreeGrafter"/>
</dbReference>
<feature type="binding site" evidence="3">
    <location>
        <position position="7"/>
    </location>
    <ligand>
        <name>a divalent metal cation</name>
        <dbReference type="ChEBI" id="CHEBI:60240"/>
        <label>1</label>
    </ligand>
</feature>
<dbReference type="Gene3D" id="3.20.20.140">
    <property type="entry name" value="Metal-dependent hydrolases"/>
    <property type="match status" value="1"/>
</dbReference>
<feature type="binding site" evidence="3">
    <location>
        <position position="92"/>
    </location>
    <ligand>
        <name>a divalent metal cation</name>
        <dbReference type="ChEBI" id="CHEBI:60240"/>
        <label>1</label>
    </ligand>
</feature>
<evidence type="ECO:0000313" key="5">
    <source>
        <dbReference type="Proteomes" id="UP000176645"/>
    </source>
</evidence>
<keyword evidence="1 3" id="KW-0479">Metal-binding</keyword>
<dbReference type="InterPro" id="IPR015991">
    <property type="entry name" value="TatD/YcfH-like"/>
</dbReference>
<dbReference type="PANTHER" id="PTHR46124">
    <property type="entry name" value="D-AMINOACYL-TRNA DEACYLASE"/>
    <property type="match status" value="1"/>
</dbReference>
<dbReference type="GO" id="GO:0046872">
    <property type="term" value="F:metal ion binding"/>
    <property type="evidence" value="ECO:0007669"/>
    <property type="project" value="UniProtKB-KW"/>
</dbReference>
<organism evidence="4 5">
    <name type="scientific">Candidatus Woykebacteria bacterium RBG_19FT_COMBO_43_10</name>
    <dbReference type="NCBI Taxonomy" id="1802598"/>
    <lineage>
        <taxon>Bacteria</taxon>
        <taxon>Candidatus Woykeibacteriota</taxon>
    </lineage>
</organism>
<protein>
    <recommendedName>
        <fullName evidence="6">Hydrolase TatD</fullName>
    </recommendedName>
</protein>
<dbReference type="NCBIfam" id="TIGR00010">
    <property type="entry name" value="YchF/TatD family DNA exonuclease"/>
    <property type="match status" value="1"/>
</dbReference>
<dbReference type="PANTHER" id="PTHR46124:SF2">
    <property type="entry name" value="D-AMINOACYL-TRNA DEACYLASE"/>
    <property type="match status" value="1"/>
</dbReference>
<dbReference type="InterPro" id="IPR001130">
    <property type="entry name" value="TatD-like"/>
</dbReference>
<sequence>MKLIDTHAHLQFQAYDPDRDEVVQRNSEELAAVINVGTSVDTSENGIELAKKINNFYASVGVHPHHVDQWDDKTYEVLKTLGKNKKVVAIGEIGLDKHLYKDYPRPDLKKQGEILEEQVNLALELAKPILFHCRDAYDELYEQIKGYKGRVGGLMHCYMGTWEQAKKFLDLGLYISFSGNITYKGNDYIRETAKKLPDDRILTETDSPFLSPEPRRGQRNEPTYVKMVAASLANLKGWVVEETDRLTSQNAKDVFNFHK</sequence>
<keyword evidence="2" id="KW-0378">Hydrolase</keyword>
<dbReference type="InterPro" id="IPR018228">
    <property type="entry name" value="DNase_TatD-rel_CS"/>
</dbReference>
<proteinExistence type="predicted"/>
<comment type="caution">
    <text evidence="4">The sequence shown here is derived from an EMBL/GenBank/DDBJ whole genome shotgun (WGS) entry which is preliminary data.</text>
</comment>
<dbReference type="AlphaFoldDB" id="A0A1G1WKU4"/>
<dbReference type="Pfam" id="PF01026">
    <property type="entry name" value="TatD_DNase"/>
    <property type="match status" value="1"/>
</dbReference>
<dbReference type="CDD" id="cd01310">
    <property type="entry name" value="TatD_DNAse"/>
    <property type="match status" value="1"/>
</dbReference>
<evidence type="ECO:0000256" key="3">
    <source>
        <dbReference type="PIRSR" id="PIRSR005902-1"/>
    </source>
</evidence>
<dbReference type="Proteomes" id="UP000176645">
    <property type="component" value="Unassembled WGS sequence"/>
</dbReference>
<dbReference type="FunFam" id="3.20.20.140:FF:000005">
    <property type="entry name" value="TatD family hydrolase"/>
    <property type="match status" value="1"/>
</dbReference>
<dbReference type="InterPro" id="IPR032466">
    <property type="entry name" value="Metal_Hydrolase"/>
</dbReference>
<accession>A0A1G1WKU4</accession>
<feature type="binding site" evidence="3">
    <location>
        <position position="132"/>
    </location>
    <ligand>
        <name>a divalent metal cation</name>
        <dbReference type="ChEBI" id="CHEBI:60240"/>
        <label>2</label>
    </ligand>
</feature>
<evidence type="ECO:0000256" key="2">
    <source>
        <dbReference type="ARBA" id="ARBA00022801"/>
    </source>
</evidence>
<dbReference type="SUPFAM" id="SSF51556">
    <property type="entry name" value="Metallo-dependent hydrolases"/>
    <property type="match status" value="1"/>
</dbReference>
<gene>
    <name evidence="4" type="ORF">A2Z42_03885</name>
</gene>